<dbReference type="EMBL" id="JBHLWP010000017">
    <property type="protein sequence ID" value="MFC0253891.1"/>
    <property type="molecule type" value="Genomic_DNA"/>
</dbReference>
<dbReference type="Proteomes" id="UP001589773">
    <property type="component" value="Unassembled WGS sequence"/>
</dbReference>
<dbReference type="RefSeq" id="WP_379681087.1">
    <property type="nucleotide sequence ID" value="NZ_JBHLWP010000017.1"/>
</dbReference>
<keyword evidence="3" id="KW-1185">Reference proteome</keyword>
<feature type="region of interest" description="Disordered" evidence="1">
    <location>
        <begin position="84"/>
        <end position="113"/>
    </location>
</feature>
<protein>
    <recommendedName>
        <fullName evidence="4">GIY-YIG domain-containing protein</fullName>
    </recommendedName>
</protein>
<evidence type="ECO:0000313" key="3">
    <source>
        <dbReference type="Proteomes" id="UP001589773"/>
    </source>
</evidence>
<evidence type="ECO:0000313" key="2">
    <source>
        <dbReference type="EMBL" id="MFC0253891.1"/>
    </source>
</evidence>
<reference evidence="2 3" key="1">
    <citation type="submission" date="2024-09" db="EMBL/GenBank/DDBJ databases">
        <authorList>
            <person name="Sun Q."/>
            <person name="Mori K."/>
        </authorList>
    </citation>
    <scope>NUCLEOTIDE SEQUENCE [LARGE SCALE GENOMIC DNA]</scope>
    <source>
        <strain evidence="2 3">CCM 7792</strain>
    </source>
</reference>
<evidence type="ECO:0008006" key="4">
    <source>
        <dbReference type="Google" id="ProtNLM"/>
    </source>
</evidence>
<evidence type="ECO:0000256" key="1">
    <source>
        <dbReference type="SAM" id="MobiDB-lite"/>
    </source>
</evidence>
<feature type="compositionally biased region" description="Pro residues" evidence="1">
    <location>
        <begin position="84"/>
        <end position="95"/>
    </location>
</feature>
<feature type="region of interest" description="Disordered" evidence="1">
    <location>
        <begin position="1"/>
        <end position="59"/>
    </location>
</feature>
<gene>
    <name evidence="2" type="ORF">ACFFJK_18495</name>
</gene>
<sequence>MNEVFEVMKFGAGSDAGEWEQERGGGRGGGGRGPGRGGGGGGRGMPGRGTGMRTGRGRTWPRYYPITGGGPLWSYPVPYPTPYPTPYPEPDPYPDGPGRGAQEPGADDGMEGELPPQFKAVIQKLGLPEYKSVGTLDKAIRKLPNRLAGLYLIVFRGKNGRERAYHGQSADVRQRLLQHKLCATILDVDTGMHRVYAAAVPDGIDKDRRRKLEYAVHDILLRNSKGQLEPGPNRLLTNQKRELEQELLGEAWR</sequence>
<proteinExistence type="predicted"/>
<comment type="caution">
    <text evidence="2">The sequence shown here is derived from an EMBL/GenBank/DDBJ whole genome shotgun (WGS) entry which is preliminary data.</text>
</comment>
<accession>A0ABV6FK17</accession>
<name>A0ABV6FK17_9BURK</name>
<feature type="compositionally biased region" description="Gly residues" evidence="1">
    <location>
        <begin position="26"/>
        <end position="54"/>
    </location>
</feature>
<organism evidence="2 3">
    <name type="scientific">Massilia consociata</name>
    <dbReference type="NCBI Taxonomy" id="760117"/>
    <lineage>
        <taxon>Bacteria</taxon>
        <taxon>Pseudomonadati</taxon>
        <taxon>Pseudomonadota</taxon>
        <taxon>Betaproteobacteria</taxon>
        <taxon>Burkholderiales</taxon>
        <taxon>Oxalobacteraceae</taxon>
        <taxon>Telluria group</taxon>
        <taxon>Massilia</taxon>
    </lineage>
</organism>